<dbReference type="RefSeq" id="WP_090918000.1">
    <property type="nucleotide sequence ID" value="NZ_FMVM01000005.1"/>
</dbReference>
<dbReference type="Proteomes" id="UP000198538">
    <property type="component" value="Unassembled WGS sequence"/>
</dbReference>
<proteinExistence type="predicted"/>
<protein>
    <submittedName>
        <fullName evidence="1">Uncharacterized protein</fullName>
    </submittedName>
</protein>
<evidence type="ECO:0000313" key="1">
    <source>
        <dbReference type="EMBL" id="SCY45067.1"/>
    </source>
</evidence>
<organism evidence="1 2">
    <name type="scientific">Paenibacillus polysaccharolyticus</name>
    <dbReference type="NCBI Taxonomy" id="582692"/>
    <lineage>
        <taxon>Bacteria</taxon>
        <taxon>Bacillati</taxon>
        <taxon>Bacillota</taxon>
        <taxon>Bacilli</taxon>
        <taxon>Bacillales</taxon>
        <taxon>Paenibacillaceae</taxon>
        <taxon>Paenibacillus</taxon>
    </lineage>
</organism>
<name>A0A1G5G182_9BACL</name>
<keyword evidence="2" id="KW-1185">Reference proteome</keyword>
<evidence type="ECO:0000313" key="2">
    <source>
        <dbReference type="Proteomes" id="UP000198538"/>
    </source>
</evidence>
<dbReference type="AlphaFoldDB" id="A0A1G5G182"/>
<accession>A0A1G5G182</accession>
<gene>
    <name evidence="1" type="ORF">SAMN05720606_10541</name>
</gene>
<dbReference type="EMBL" id="FMVM01000005">
    <property type="protein sequence ID" value="SCY45067.1"/>
    <property type="molecule type" value="Genomic_DNA"/>
</dbReference>
<reference evidence="2" key="1">
    <citation type="submission" date="2016-10" db="EMBL/GenBank/DDBJ databases">
        <authorList>
            <person name="Varghese N."/>
            <person name="Submissions S."/>
        </authorList>
    </citation>
    <scope>NUCLEOTIDE SEQUENCE [LARGE SCALE GENOMIC DNA]</scope>
    <source>
        <strain evidence="2">BL9</strain>
    </source>
</reference>
<sequence>MYSTLRYKLESNGTTYENDSLNASVFVDLITDLELHDFVVLQPSEWVEGSMYLQAASLEEPGQMVVETRLQEGESGFRHYSYTTADTTKVIQWFLDYWGKQELPELEDWQDITHEMD</sequence>